<dbReference type="InterPro" id="IPR019587">
    <property type="entry name" value="Polyketide_cyclase/dehydratase"/>
</dbReference>
<evidence type="ECO:0000313" key="2">
    <source>
        <dbReference type="Proteomes" id="UP000536640"/>
    </source>
</evidence>
<keyword evidence="2" id="KW-1185">Reference proteome</keyword>
<proteinExistence type="predicted"/>
<reference evidence="1 2" key="1">
    <citation type="submission" date="2020-08" db="EMBL/GenBank/DDBJ databases">
        <title>Genomic Encyclopedia of Type Strains, Phase IV (KMG-IV): sequencing the most valuable type-strain genomes for metagenomic binning, comparative biology and taxonomic classification.</title>
        <authorList>
            <person name="Goeker M."/>
        </authorList>
    </citation>
    <scope>NUCLEOTIDE SEQUENCE [LARGE SCALE GENOMIC DNA]</scope>
    <source>
        <strain evidence="1 2">DSM 25701</strain>
    </source>
</reference>
<name>A0A840R2E8_9GAMM</name>
<dbReference type="Gene3D" id="3.40.50.720">
    <property type="entry name" value="NAD(P)-binding Rossmann-like Domain"/>
    <property type="match status" value="1"/>
</dbReference>
<dbReference type="EMBL" id="JACHHW010000002">
    <property type="protein sequence ID" value="MBB5186581.1"/>
    <property type="molecule type" value="Genomic_DNA"/>
</dbReference>
<dbReference type="AlphaFoldDB" id="A0A840R2E8"/>
<dbReference type="Gene3D" id="3.30.530.20">
    <property type="match status" value="1"/>
</dbReference>
<evidence type="ECO:0000313" key="1">
    <source>
        <dbReference type="EMBL" id="MBB5186581.1"/>
    </source>
</evidence>
<gene>
    <name evidence="1" type="ORF">HNQ57_000842</name>
</gene>
<dbReference type="SUPFAM" id="SSF51735">
    <property type="entry name" value="NAD(P)-binding Rossmann-fold domains"/>
    <property type="match status" value="1"/>
</dbReference>
<dbReference type="InterPro" id="IPR023393">
    <property type="entry name" value="START-like_dom_sf"/>
</dbReference>
<comment type="caution">
    <text evidence="1">The sequence shown here is derived from an EMBL/GenBank/DDBJ whole genome shotgun (WGS) entry which is preliminary data.</text>
</comment>
<dbReference type="InterPro" id="IPR002347">
    <property type="entry name" value="SDR_fam"/>
</dbReference>
<dbReference type="PANTHER" id="PTHR44656">
    <property type="entry name" value="DEHYDROGENASE/REDUCTASE SDR FAMILY MEMBER 12"/>
    <property type="match status" value="1"/>
</dbReference>
<dbReference type="InterPro" id="IPR052992">
    <property type="entry name" value="SDR_member_12"/>
</dbReference>
<dbReference type="Pfam" id="PF10604">
    <property type="entry name" value="Polyketide_cyc2"/>
    <property type="match status" value="1"/>
</dbReference>
<organism evidence="1 2">
    <name type="scientific">Zhongshania antarctica</name>
    <dbReference type="NCBI Taxonomy" id="641702"/>
    <lineage>
        <taxon>Bacteria</taxon>
        <taxon>Pseudomonadati</taxon>
        <taxon>Pseudomonadota</taxon>
        <taxon>Gammaproteobacteria</taxon>
        <taxon>Cellvibrionales</taxon>
        <taxon>Spongiibacteraceae</taxon>
        <taxon>Zhongshania</taxon>
    </lineage>
</organism>
<dbReference type="PANTHER" id="PTHR44656:SF7">
    <property type="entry name" value="DEHYDROGENASE_REDUCTASE SDR FAMILY MEMBER 12"/>
    <property type="match status" value="1"/>
</dbReference>
<sequence length="489" mass="54246">MLHTLDERITVKRKLADCFAYLRDFSTIEQWDPSVLSAHKITAGSVIIGSQYQLELKMPGAQHIAMHYTQLAIKEQELLVLEGHGTNFTALDTLHFKALNANTTEIHYRAELNFEGLSSPAYLLLKPILNRIGKNAARGLKQALEIPDMPKKRLKDRIGDHLLVPAALNFGRRGYLRQPRKSHASRLDGKVIAITGPTAGLGLSAASELSRLGADLILIGRDKSRLNQSAKHIMGFSGCRENQLSCYEIDFSNLENTANLGRRISTEHPCIDVLINNAGALFNAREVSDEGFERSIAVNFLAPTLLTNVLSPSLHKDSRVINVVSGGLYTQGLALDDMQFCKPPYNGSKAYARAKRALLTMSQHTETTAIVHNMHPGWAATPGLAKSLPAFNKALRPLLRDSRMGADTMVWLASAPELANFRHTRLWFDRQIHTDTVLPGTGSTKSDIEKLRQWSNDVLFKYLKPKEHGQFPTQQSADLQFLSTVKGVN</sequence>
<dbReference type="Proteomes" id="UP000536640">
    <property type="component" value="Unassembled WGS sequence"/>
</dbReference>
<dbReference type="PRINTS" id="PR00081">
    <property type="entry name" value="GDHRDH"/>
</dbReference>
<dbReference type="RefSeq" id="WP_184461360.1">
    <property type="nucleotide sequence ID" value="NZ_JACHHW010000002.1"/>
</dbReference>
<protein>
    <submittedName>
        <fullName evidence="1">NAD(P)-dependent dehydrogenase (Short-subunit alcohol dehydrogenase family)</fullName>
    </submittedName>
</protein>
<dbReference type="InterPro" id="IPR036291">
    <property type="entry name" value="NAD(P)-bd_dom_sf"/>
</dbReference>
<accession>A0A840R2E8</accession>
<dbReference type="SUPFAM" id="SSF55961">
    <property type="entry name" value="Bet v1-like"/>
    <property type="match status" value="1"/>
</dbReference>
<dbReference type="Pfam" id="PF00106">
    <property type="entry name" value="adh_short"/>
    <property type="match status" value="1"/>
</dbReference>